<dbReference type="Gene3D" id="2.120.10.80">
    <property type="entry name" value="Kelch-type beta propeller"/>
    <property type="match status" value="2"/>
</dbReference>
<dbReference type="Pfam" id="PF24681">
    <property type="entry name" value="Kelch_KLHDC2_KLHL20_DRC7"/>
    <property type="match status" value="1"/>
</dbReference>
<feature type="domain" description="Muskelin N-terminal" evidence="3">
    <location>
        <begin position="10"/>
        <end position="204"/>
    </location>
</feature>
<dbReference type="OrthoDB" id="10052615at2759"/>
<dbReference type="SUPFAM" id="SSF117281">
    <property type="entry name" value="Kelch motif"/>
    <property type="match status" value="1"/>
</dbReference>
<gene>
    <name evidence="4" type="ORF">CLODIP_2_CD01946</name>
</gene>
<keyword evidence="2" id="KW-0677">Repeat</keyword>
<dbReference type="GO" id="GO:0005737">
    <property type="term" value="C:cytoplasm"/>
    <property type="evidence" value="ECO:0007669"/>
    <property type="project" value="TreeGrafter"/>
</dbReference>
<dbReference type="InterPro" id="IPR052456">
    <property type="entry name" value="CTLH_complex_component"/>
</dbReference>
<organism evidence="4 5">
    <name type="scientific">Cloeon dipterum</name>
    <dbReference type="NCBI Taxonomy" id="197152"/>
    <lineage>
        <taxon>Eukaryota</taxon>
        <taxon>Metazoa</taxon>
        <taxon>Ecdysozoa</taxon>
        <taxon>Arthropoda</taxon>
        <taxon>Hexapoda</taxon>
        <taxon>Insecta</taxon>
        <taxon>Pterygota</taxon>
        <taxon>Palaeoptera</taxon>
        <taxon>Ephemeroptera</taxon>
        <taxon>Pisciforma</taxon>
        <taxon>Baetidae</taxon>
        <taxon>Cloeon</taxon>
    </lineage>
</organism>
<dbReference type="Proteomes" id="UP000494165">
    <property type="component" value="Unassembled WGS sequence"/>
</dbReference>
<dbReference type="InterPro" id="IPR015915">
    <property type="entry name" value="Kelch-typ_b-propeller"/>
</dbReference>
<dbReference type="SUPFAM" id="SSF49785">
    <property type="entry name" value="Galactose-binding domain-like"/>
    <property type="match status" value="1"/>
</dbReference>
<accession>A0A8S1CXP3</accession>
<dbReference type="EMBL" id="CADEPI010000077">
    <property type="protein sequence ID" value="CAB3372834.1"/>
    <property type="molecule type" value="Genomic_DNA"/>
</dbReference>
<evidence type="ECO:0000313" key="4">
    <source>
        <dbReference type="EMBL" id="CAB3372834.1"/>
    </source>
</evidence>
<evidence type="ECO:0000256" key="1">
    <source>
        <dbReference type="ARBA" id="ARBA00022441"/>
    </source>
</evidence>
<dbReference type="PANTHER" id="PTHR15526">
    <property type="entry name" value="MUSKELIN"/>
    <property type="match status" value="1"/>
</dbReference>
<comment type="caution">
    <text evidence="4">The sequence shown here is derived from an EMBL/GenBank/DDBJ whole genome shotgun (WGS) entry which is preliminary data.</text>
</comment>
<dbReference type="Gene3D" id="2.60.120.260">
    <property type="entry name" value="Galactose-binding domain-like"/>
    <property type="match status" value="1"/>
</dbReference>
<dbReference type="InterPro" id="IPR008979">
    <property type="entry name" value="Galactose-bd-like_sf"/>
</dbReference>
<sequence length="654" mass="74510">MAGVSNQNERVLDYSVHSFSSCLSNYAPEKIQENKPSDQLSRWSSDTNSPPQFLVLKLNRCSIVRSVTFGKYEKTHVCNLKKFKVYGGMNEANMVELLEGGLLNDSVPETFTLTHEKEGFEMPCRFIKIVPLLSWGPSFNFSIWFVELRGEDDPSLVKKSVQFFHEFKEREAIRLCLKHFRQRGPKFAGVYDALKASIGIDLEDQRLTVLHNTLVLNADYTATEEFMANAVQEGLLDNFLLGQDYTPQWKRIMIDPTVISDDANQPGMRGGHQMCIDPVTETIYLFGGWDGTQDLSDLWQYHIPSCSWKKLSTNTEAEGGPSARSCHKMCLDTEGRQIFTLGRYLDNQYRSSDNLKSDFYVYQIEAGRWTLINEDTSAVGGPQLIFDHQICLDSEKRTIYVFGGRILTAVQGSHDETRLGASASITYSTNASGNALSTAAEMDTVLSGMYSFHIPSGTWQKICDDLGVPIMSGQKNSPIIRARVGHSMLFHPGLRELFVFAGQRRREYLNDFFAFNVDTHQVRVIWNGDSNVPSKGKDTHVSIPATGYTQRATIDPDLDEIYVLSGLSKDKERRDENVQNSFWVYSLKRNRWSCIYRNENTGDQYWSMMQNLEPCPRFAHQLVYSVSNKVIFPFGFFFVKRGDFVTKNFQLHLF</sequence>
<dbReference type="PANTHER" id="PTHR15526:SF5">
    <property type="entry name" value="MUSKELIN"/>
    <property type="match status" value="1"/>
</dbReference>
<reference evidence="4 5" key="1">
    <citation type="submission" date="2020-04" db="EMBL/GenBank/DDBJ databases">
        <authorList>
            <person name="Alioto T."/>
            <person name="Alioto T."/>
            <person name="Gomez Garrido J."/>
        </authorList>
    </citation>
    <scope>NUCLEOTIDE SEQUENCE [LARGE SCALE GENOMIC DNA]</scope>
</reference>
<protein>
    <recommendedName>
        <fullName evidence="3">Muskelin N-terminal domain-containing protein</fullName>
    </recommendedName>
</protein>
<dbReference type="AlphaFoldDB" id="A0A8S1CXP3"/>
<dbReference type="Pfam" id="PF06588">
    <property type="entry name" value="Muskelin_N"/>
    <property type="match status" value="1"/>
</dbReference>
<evidence type="ECO:0000256" key="2">
    <source>
        <dbReference type="ARBA" id="ARBA00022737"/>
    </source>
</evidence>
<evidence type="ECO:0000259" key="3">
    <source>
        <dbReference type="Pfam" id="PF06588"/>
    </source>
</evidence>
<evidence type="ECO:0000313" key="5">
    <source>
        <dbReference type="Proteomes" id="UP000494165"/>
    </source>
</evidence>
<name>A0A8S1CXP3_9INSE</name>
<proteinExistence type="predicted"/>
<dbReference type="InterPro" id="IPR010565">
    <property type="entry name" value="Muskelin_N"/>
</dbReference>
<keyword evidence="1" id="KW-0880">Kelch repeat</keyword>
<keyword evidence="5" id="KW-1185">Reference proteome</keyword>